<sequence>MDSNGNKRPRLDTYTNDSISSLPSSFDPSASLPAGMATPMTIDSTSTPFSAVLINLGRQTKHQLSDTKLIVYDLKVDSPSLPEGYEIEAWNRLQEAVYAIQGNSKPSESLEALYQICENLCQHDHSQQIYNNLKQVCKDSVGKMFAALESDPSEATTYLTAMNVLWTTYSAQMNQIRCIFLYLDRSYRSLLELANELFCDCYQRSPSIREKVIGSILDMIASERNDTKIDTLLLKNSLRMLMDLNLYSSEFEGRFFDQTRLFYKAEGDRLIEEMDMSAYLDYVAKRVHQESTLRMKHYFDKSSKAAITTIVEDQLLSDRVQVILDKSFSYFMDTRQEDDLSLLYRLLKKVDKLDICARYFIDYVKTKGTFILKDHSTDKDLFAILLSFIRKVNTVVRHSFEEDELFLNGCKDSIAYFINLRQNNATKLLANYTDLVLRNDKVDEKALDTCMTFFRILQSKDAFEMFYKQDLAKRLILDVGSNKMEKAMLARMKKDSGPAYTSKLEKMLRDMKYSSDLMTEFKEQHGDNLNSTLLHLEVNVLTYGFWPSYTPINVTLPRHFQLAQDEYNAFYTNKYPKRRLTWQNALSVCEVESNYHKGTHNITLTLLQTVILLIFNDTSRPGFSFGEILAMTNLDELELRRTLKSLACGHYALLLKQPAGLDVEPTDYFMYNTEFESTDTHISLNTEKLNEAIENNASIDATVLIPREQQVDAAIVRILKAKQSTSHGALLGEVTRQIRFPATAPEVKQRIELLIEK</sequence>
<dbReference type="OrthoDB" id="27073at2759"/>
<dbReference type="FunFam" id="1.20.1310.10:FF:000001">
    <property type="entry name" value="Cullin 3"/>
    <property type="match status" value="1"/>
</dbReference>
<organism evidence="6">
    <name type="scientific">Absidia glauca</name>
    <name type="common">Pin mould</name>
    <dbReference type="NCBI Taxonomy" id="4829"/>
    <lineage>
        <taxon>Eukaryota</taxon>
        <taxon>Fungi</taxon>
        <taxon>Fungi incertae sedis</taxon>
        <taxon>Mucoromycota</taxon>
        <taxon>Mucoromycotina</taxon>
        <taxon>Mucoromycetes</taxon>
        <taxon>Mucorales</taxon>
        <taxon>Cunninghamellaceae</taxon>
        <taxon>Absidia</taxon>
    </lineage>
</organism>
<dbReference type="Pfam" id="PF00888">
    <property type="entry name" value="Cullin"/>
    <property type="match status" value="1"/>
</dbReference>
<dbReference type="InParanoid" id="A0A168SQW5"/>
<reference evidence="6" key="1">
    <citation type="submission" date="2016-04" db="EMBL/GenBank/DDBJ databases">
        <authorList>
            <person name="Evans L.H."/>
            <person name="Alamgir A."/>
            <person name="Owens N."/>
            <person name="Weber N.D."/>
            <person name="Virtaneva K."/>
            <person name="Barbian K."/>
            <person name="Babar A."/>
            <person name="Rosenke K."/>
        </authorList>
    </citation>
    <scope>NUCLEOTIDE SEQUENCE [LARGE SCALE GENOMIC DNA]</scope>
    <source>
        <strain evidence="6">CBS 101.48</strain>
    </source>
</reference>
<dbReference type="PANTHER" id="PTHR11932">
    <property type="entry name" value="CULLIN"/>
    <property type="match status" value="1"/>
</dbReference>
<dbReference type="InterPro" id="IPR045093">
    <property type="entry name" value="Cullin"/>
</dbReference>
<dbReference type="InterPro" id="IPR059120">
    <property type="entry name" value="Cullin-like_AB"/>
</dbReference>
<dbReference type="Pfam" id="PF26557">
    <property type="entry name" value="Cullin_AB"/>
    <property type="match status" value="1"/>
</dbReference>
<dbReference type="SUPFAM" id="SSF75632">
    <property type="entry name" value="Cullin homology domain"/>
    <property type="match status" value="1"/>
</dbReference>
<dbReference type="SUPFAM" id="SSF74788">
    <property type="entry name" value="Cullin repeat-like"/>
    <property type="match status" value="1"/>
</dbReference>
<evidence type="ECO:0000313" key="6">
    <source>
        <dbReference type="EMBL" id="SAM08790.1"/>
    </source>
</evidence>
<accession>A0A168SQW5</accession>
<dbReference type="STRING" id="4829.A0A168SQW5"/>
<dbReference type="InterPro" id="IPR001373">
    <property type="entry name" value="Cullin_N"/>
</dbReference>
<dbReference type="EMBL" id="LT554937">
    <property type="protein sequence ID" value="SAM08790.1"/>
    <property type="molecule type" value="Genomic_DNA"/>
</dbReference>
<dbReference type="InterPro" id="IPR036388">
    <property type="entry name" value="WH-like_DNA-bd_sf"/>
</dbReference>
<evidence type="ECO:0000256" key="1">
    <source>
        <dbReference type="ARBA" id="ARBA00006019"/>
    </source>
</evidence>
<evidence type="ECO:0000256" key="2">
    <source>
        <dbReference type="PROSITE-ProRule" id="PRU00330"/>
    </source>
</evidence>
<dbReference type="Gene3D" id="3.30.230.130">
    <property type="entry name" value="Cullin, Chain C, Domain 2"/>
    <property type="match status" value="1"/>
</dbReference>
<feature type="region of interest" description="Disordered" evidence="4">
    <location>
        <begin position="1"/>
        <end position="22"/>
    </location>
</feature>
<gene>
    <name evidence="6" type="primary">ABSGL_14456.1 scaffold 14663</name>
</gene>
<keyword evidence="7" id="KW-1185">Reference proteome</keyword>
<comment type="similarity">
    <text evidence="1 2 3">Belongs to the cullin family.</text>
</comment>
<dbReference type="Pfam" id="PF10557">
    <property type="entry name" value="Cullin_Nedd8"/>
    <property type="match status" value="1"/>
</dbReference>
<dbReference type="InterPro" id="IPR019559">
    <property type="entry name" value="Cullin_neddylation_domain"/>
</dbReference>
<dbReference type="InterPro" id="IPR016158">
    <property type="entry name" value="Cullin_homology"/>
</dbReference>
<dbReference type="PROSITE" id="PS50069">
    <property type="entry name" value="CULLIN_2"/>
    <property type="match status" value="1"/>
</dbReference>
<dbReference type="InterPro" id="IPR016159">
    <property type="entry name" value="Cullin_repeat-like_dom_sf"/>
</dbReference>
<dbReference type="OMA" id="FWPSYIP"/>
<dbReference type="SMART" id="SM00884">
    <property type="entry name" value="Cullin_Nedd8"/>
    <property type="match status" value="1"/>
</dbReference>
<evidence type="ECO:0000313" key="7">
    <source>
        <dbReference type="Proteomes" id="UP000078561"/>
    </source>
</evidence>
<evidence type="ECO:0000256" key="4">
    <source>
        <dbReference type="SAM" id="MobiDB-lite"/>
    </source>
</evidence>
<dbReference type="GO" id="GO:0006511">
    <property type="term" value="P:ubiquitin-dependent protein catabolic process"/>
    <property type="evidence" value="ECO:0007669"/>
    <property type="project" value="InterPro"/>
</dbReference>
<feature type="domain" description="Cullin family profile" evidence="5">
    <location>
        <begin position="424"/>
        <end position="647"/>
    </location>
</feature>
<dbReference type="Proteomes" id="UP000078561">
    <property type="component" value="Unassembled WGS sequence"/>
</dbReference>
<dbReference type="AlphaFoldDB" id="A0A168SQW5"/>
<dbReference type="Gene3D" id="1.10.10.10">
    <property type="entry name" value="Winged helix-like DNA-binding domain superfamily/Winged helix DNA-binding domain"/>
    <property type="match status" value="1"/>
</dbReference>
<proteinExistence type="inferred from homology"/>
<dbReference type="InterPro" id="IPR036317">
    <property type="entry name" value="Cullin_homology_sf"/>
</dbReference>
<name>A0A168SQW5_ABSGL</name>
<dbReference type="Gene3D" id="1.20.1310.10">
    <property type="entry name" value="Cullin Repeats"/>
    <property type="match status" value="4"/>
</dbReference>
<dbReference type="SUPFAM" id="SSF46785">
    <property type="entry name" value="Winged helix' DNA-binding domain"/>
    <property type="match status" value="1"/>
</dbReference>
<dbReference type="GO" id="GO:0031625">
    <property type="term" value="F:ubiquitin protein ligase binding"/>
    <property type="evidence" value="ECO:0007669"/>
    <property type="project" value="InterPro"/>
</dbReference>
<dbReference type="SMART" id="SM00182">
    <property type="entry name" value="CULLIN"/>
    <property type="match status" value="1"/>
</dbReference>
<protein>
    <recommendedName>
        <fullName evidence="5">Cullin family profile domain-containing protein</fullName>
    </recommendedName>
</protein>
<dbReference type="InterPro" id="IPR036390">
    <property type="entry name" value="WH_DNA-bd_sf"/>
</dbReference>
<evidence type="ECO:0000259" key="5">
    <source>
        <dbReference type="PROSITE" id="PS50069"/>
    </source>
</evidence>
<evidence type="ECO:0000256" key="3">
    <source>
        <dbReference type="RuleBase" id="RU003829"/>
    </source>
</evidence>